<accession>A0A8D8XYF8</accession>
<organism evidence="1">
    <name type="scientific">Cacopsylla melanoneura</name>
    <dbReference type="NCBI Taxonomy" id="428564"/>
    <lineage>
        <taxon>Eukaryota</taxon>
        <taxon>Metazoa</taxon>
        <taxon>Ecdysozoa</taxon>
        <taxon>Arthropoda</taxon>
        <taxon>Hexapoda</taxon>
        <taxon>Insecta</taxon>
        <taxon>Pterygota</taxon>
        <taxon>Neoptera</taxon>
        <taxon>Paraneoptera</taxon>
        <taxon>Hemiptera</taxon>
        <taxon>Sternorrhyncha</taxon>
        <taxon>Psylloidea</taxon>
        <taxon>Psyllidae</taxon>
        <taxon>Psyllinae</taxon>
        <taxon>Cacopsylla</taxon>
    </lineage>
</organism>
<dbReference type="EMBL" id="HBUF01349301">
    <property type="protein sequence ID" value="CAG6712420.1"/>
    <property type="molecule type" value="Transcribed_RNA"/>
</dbReference>
<reference evidence="1" key="1">
    <citation type="submission" date="2021-05" db="EMBL/GenBank/DDBJ databases">
        <authorList>
            <person name="Alioto T."/>
            <person name="Alioto T."/>
            <person name="Gomez Garrido J."/>
        </authorList>
    </citation>
    <scope>NUCLEOTIDE SEQUENCE</scope>
</reference>
<dbReference type="EMBL" id="HBUF01349300">
    <property type="protein sequence ID" value="CAG6712413.1"/>
    <property type="molecule type" value="Transcribed_RNA"/>
</dbReference>
<dbReference type="EMBL" id="HBUF01582043">
    <property type="protein sequence ID" value="CAG6770524.1"/>
    <property type="molecule type" value="Transcribed_RNA"/>
</dbReference>
<name>A0A8D8XYF8_9HEMI</name>
<dbReference type="EMBL" id="HBUF01349299">
    <property type="protein sequence ID" value="CAG6712406.1"/>
    <property type="molecule type" value="Transcribed_RNA"/>
</dbReference>
<dbReference type="AlphaFoldDB" id="A0A8D8XYF8"/>
<evidence type="ECO:0000313" key="1">
    <source>
        <dbReference type="EMBL" id="CAG6712413.1"/>
    </source>
</evidence>
<protein>
    <submittedName>
        <fullName evidence="1">Uncharacterized protein</fullName>
    </submittedName>
</protein>
<sequence>MASCRCVRVSHPVVNCQRGGHLLSQLSSFLACSSGLHVYRPSTCGSPRVAGDCRLFLGRCLRSESPTGGLSNSLLGRRHPHIPPVREPGPAIGWGLSVIRGTAGVEATYRGFTHWTGVQSQL</sequence>
<dbReference type="EMBL" id="HBUF01063528">
    <property type="protein sequence ID" value="CAG6626801.1"/>
    <property type="molecule type" value="Transcribed_RNA"/>
</dbReference>
<proteinExistence type="predicted"/>
<dbReference type="EMBL" id="HBUF01349302">
    <property type="protein sequence ID" value="CAG6712427.1"/>
    <property type="molecule type" value="Transcribed_RNA"/>
</dbReference>
<dbReference type="EMBL" id="HBUF01248665">
    <property type="protein sequence ID" value="CAG6679309.1"/>
    <property type="molecule type" value="Transcribed_RNA"/>
</dbReference>
<dbReference type="PROSITE" id="PS51257">
    <property type="entry name" value="PROKAR_LIPOPROTEIN"/>
    <property type="match status" value="1"/>
</dbReference>
<dbReference type="EMBL" id="HBUF01349298">
    <property type="protein sequence ID" value="CAG6712399.1"/>
    <property type="molecule type" value="Transcribed_RNA"/>
</dbReference>
<dbReference type="EMBL" id="HBUF01248666">
    <property type="protein sequence ID" value="CAG6679312.1"/>
    <property type="molecule type" value="Transcribed_RNA"/>
</dbReference>
<dbReference type="EMBL" id="HBUF01349296">
    <property type="protein sequence ID" value="CAG6712384.1"/>
    <property type="molecule type" value="Transcribed_RNA"/>
</dbReference>
<dbReference type="EMBL" id="HBUF01063529">
    <property type="protein sequence ID" value="CAG6626804.1"/>
    <property type="molecule type" value="Transcribed_RNA"/>
</dbReference>
<dbReference type="EMBL" id="HBUF01349297">
    <property type="protein sequence ID" value="CAG6712392.1"/>
    <property type="molecule type" value="Transcribed_RNA"/>
</dbReference>
<dbReference type="EMBL" id="HBUF01582044">
    <property type="protein sequence ID" value="CAG6770528.1"/>
    <property type="molecule type" value="Transcribed_RNA"/>
</dbReference>